<sequence length="193" mass="22065">MKTVDYVKIESLYNTRLSIQENLEQLKAKGIEVGRASLYNYCKDKGISDRLGDDELKHLINPMQTVRQNLDLLKGKGYKISKDRICKVLKESSLSKTMNDKNTYLPSEYEKEAKTELQSTPKPTLNDIVGLDKFLSSLTPNINEDLENKDKVEGEDLEKKDKPVVEEVKPTKLEDTNPLCNLKFDFAKLMGDF</sequence>
<evidence type="ECO:0000313" key="1">
    <source>
        <dbReference type="EMBL" id="QUB87578.1"/>
    </source>
</evidence>
<dbReference type="Proteomes" id="UP000682005">
    <property type="component" value="Chromosome 1"/>
</dbReference>
<organism evidence="1 2">
    <name type="scientific">Prevotella fusca JCM 17724</name>
    <dbReference type="NCBI Taxonomy" id="1236517"/>
    <lineage>
        <taxon>Bacteria</taxon>
        <taxon>Pseudomonadati</taxon>
        <taxon>Bacteroidota</taxon>
        <taxon>Bacteroidia</taxon>
        <taxon>Bacteroidales</taxon>
        <taxon>Prevotellaceae</taxon>
        <taxon>Prevotella</taxon>
    </lineage>
</organism>
<evidence type="ECO:0000313" key="2">
    <source>
        <dbReference type="Proteomes" id="UP000682005"/>
    </source>
</evidence>
<dbReference type="EMBL" id="CP072370">
    <property type="protein sequence ID" value="QUB87578.1"/>
    <property type="molecule type" value="Genomic_DNA"/>
</dbReference>
<evidence type="ECO:0008006" key="3">
    <source>
        <dbReference type="Google" id="ProtNLM"/>
    </source>
</evidence>
<keyword evidence="2" id="KW-1185">Reference proteome</keyword>
<protein>
    <recommendedName>
        <fullName evidence="3">Transposase</fullName>
    </recommendedName>
</protein>
<gene>
    <name evidence="1" type="ORF">J5A51_09035</name>
</gene>
<accession>A0ABX7Y0V5</accession>
<dbReference type="RefSeq" id="WP_154663378.1">
    <property type="nucleotide sequence ID" value="NZ_CP012074.1"/>
</dbReference>
<name>A0ABX7Y0V5_9BACT</name>
<proteinExistence type="predicted"/>
<reference evidence="1 2" key="1">
    <citation type="submission" date="2021-03" db="EMBL/GenBank/DDBJ databases">
        <title>Human Oral Microbial Genomes.</title>
        <authorList>
            <person name="Johnston C.D."/>
            <person name="Chen T."/>
            <person name="Dewhirst F.E."/>
        </authorList>
    </citation>
    <scope>NUCLEOTIDE SEQUENCE [LARGE SCALE GENOMIC DNA]</scope>
    <source>
        <strain evidence="1 2">W1435</strain>
    </source>
</reference>